<accession>A0ABQ3ICJ5</accession>
<dbReference type="PRINTS" id="PR00111">
    <property type="entry name" value="ABHYDROLASE"/>
</dbReference>
<name>A0ABQ3ICJ5_9BACT</name>
<dbReference type="PANTHER" id="PTHR11614">
    <property type="entry name" value="PHOSPHOLIPASE-RELATED"/>
    <property type="match status" value="1"/>
</dbReference>
<dbReference type="Proteomes" id="UP000658258">
    <property type="component" value="Unassembled WGS sequence"/>
</dbReference>
<feature type="domain" description="Serine aminopeptidase S33" evidence="1">
    <location>
        <begin position="90"/>
        <end position="315"/>
    </location>
</feature>
<dbReference type="InterPro" id="IPR022742">
    <property type="entry name" value="Hydrolase_4"/>
</dbReference>
<keyword evidence="3" id="KW-1185">Reference proteome</keyword>
<evidence type="ECO:0000313" key="3">
    <source>
        <dbReference type="Proteomes" id="UP000658258"/>
    </source>
</evidence>
<gene>
    <name evidence="2" type="ORF">GCM10011340_32020</name>
</gene>
<proteinExistence type="predicted"/>
<reference evidence="3" key="1">
    <citation type="journal article" date="2019" name="Int. J. Syst. Evol. Microbiol.">
        <title>The Global Catalogue of Microorganisms (GCM) 10K type strain sequencing project: providing services to taxonomists for standard genome sequencing and annotation.</title>
        <authorList>
            <consortium name="The Broad Institute Genomics Platform"/>
            <consortium name="The Broad Institute Genome Sequencing Center for Infectious Disease"/>
            <person name="Wu L."/>
            <person name="Ma J."/>
        </authorList>
    </citation>
    <scope>NUCLEOTIDE SEQUENCE [LARGE SCALE GENOMIC DNA]</scope>
    <source>
        <strain evidence="3">CGMCC 1.15111</strain>
    </source>
</reference>
<comment type="caution">
    <text evidence="2">The sequence shown here is derived from an EMBL/GenBank/DDBJ whole genome shotgun (WGS) entry which is preliminary data.</text>
</comment>
<dbReference type="Pfam" id="PF12146">
    <property type="entry name" value="Hydrolase_4"/>
    <property type="match status" value="1"/>
</dbReference>
<protein>
    <recommendedName>
        <fullName evidence="1">Serine aminopeptidase S33 domain-containing protein</fullName>
    </recommendedName>
</protein>
<dbReference type="EMBL" id="BNAG01000004">
    <property type="protein sequence ID" value="GHE73094.1"/>
    <property type="molecule type" value="Genomic_DNA"/>
</dbReference>
<evidence type="ECO:0000313" key="2">
    <source>
        <dbReference type="EMBL" id="GHE73094.1"/>
    </source>
</evidence>
<dbReference type="InterPro" id="IPR051044">
    <property type="entry name" value="MAG_DAG_Lipase"/>
</dbReference>
<organism evidence="2 3">
    <name type="scientific">Roseivirga thermotolerans</name>
    <dbReference type="NCBI Taxonomy" id="1758176"/>
    <lineage>
        <taxon>Bacteria</taxon>
        <taxon>Pseudomonadati</taxon>
        <taxon>Bacteroidota</taxon>
        <taxon>Cytophagia</taxon>
        <taxon>Cytophagales</taxon>
        <taxon>Roseivirgaceae</taxon>
        <taxon>Roseivirga</taxon>
    </lineage>
</organism>
<sequence>MLASNGNAQQARDSLQTAGALDIIVQQALSLIHSEAPEFSPFQSSTPTLEELEDIGFEQVYANHLIQMTMRDGNKLQAYHYTSESNYTFLLLHAALSTGYLYNKTAGLLREATGAEVIALDFRGHGNSEGIKGDVSYVDQYVDDLADVVAFLMKQKPSRKIILAGHSMGGGIALRYAMKKNVPEVGGYVLFAPLFGENSPTSVPSSDTPDNSQMLKAHSRRILGIKILNLLQEHRYDSLPVLYFNLPEQFPFRHYTYRAFESMAPNDYREGLRAVNQPLLVLAGGKDEVFRASAYPVAVSEFSNGEAVVLEGLSHGGIRHSKKAMSIVSSWFNRHFQ</sequence>
<dbReference type="Gene3D" id="3.40.50.1820">
    <property type="entry name" value="alpha/beta hydrolase"/>
    <property type="match status" value="1"/>
</dbReference>
<dbReference type="SUPFAM" id="SSF53474">
    <property type="entry name" value="alpha/beta-Hydrolases"/>
    <property type="match status" value="1"/>
</dbReference>
<evidence type="ECO:0000259" key="1">
    <source>
        <dbReference type="Pfam" id="PF12146"/>
    </source>
</evidence>
<dbReference type="InterPro" id="IPR000073">
    <property type="entry name" value="AB_hydrolase_1"/>
</dbReference>
<dbReference type="InterPro" id="IPR029058">
    <property type="entry name" value="AB_hydrolase_fold"/>
</dbReference>